<reference evidence="1" key="1">
    <citation type="journal article" date="2013" name="Nature">
        <title>The genomes of four tapeworm species reveal adaptations to parasitism.</title>
        <authorList>
            <person name="Tsai I.J."/>
            <person name="Zarowiecki M."/>
            <person name="Holroyd N."/>
            <person name="Garciarrubio A."/>
            <person name="Sanchez-Flores A."/>
            <person name="Brooks K.L."/>
            <person name="Tracey A."/>
            <person name="Bobes R.J."/>
            <person name="Fragoso G."/>
            <person name="Sciutto E."/>
            <person name="Aslett M."/>
            <person name="Beasley H."/>
            <person name="Bennett H.M."/>
            <person name="Cai J."/>
            <person name="Camicia F."/>
            <person name="Clark R."/>
            <person name="Cucher M."/>
            <person name="De Silva N."/>
            <person name="Day T.A."/>
            <person name="Deplazes P."/>
            <person name="Estrada K."/>
            <person name="Fernandez C."/>
            <person name="Holland P.W."/>
            <person name="Hou J."/>
            <person name="Hu S."/>
            <person name="Huckvale T."/>
            <person name="Hung S.S."/>
            <person name="Kamenetzky L."/>
            <person name="Keane J.A."/>
            <person name="Kiss F."/>
            <person name="Koziol U."/>
            <person name="Lambert O."/>
            <person name="Liu K."/>
            <person name="Luo X."/>
            <person name="Luo Y."/>
            <person name="Macchiaroli N."/>
            <person name="Nichol S."/>
            <person name="Paps J."/>
            <person name="Parkinson J."/>
            <person name="Pouchkina-Stantcheva N."/>
            <person name="Riddiford N."/>
            <person name="Rosenzvit M."/>
            <person name="Salinas G."/>
            <person name="Wasmuth J.D."/>
            <person name="Zamanian M."/>
            <person name="Zheng Y."/>
            <person name="Cai X."/>
            <person name="Soberon X."/>
            <person name="Olson P.D."/>
            <person name="Laclette J.P."/>
            <person name="Brehm K."/>
            <person name="Berriman M."/>
            <person name="Garciarrubio A."/>
            <person name="Bobes R.J."/>
            <person name="Fragoso G."/>
            <person name="Sanchez-Flores A."/>
            <person name="Estrada K."/>
            <person name="Cevallos M.A."/>
            <person name="Morett E."/>
            <person name="Gonzalez V."/>
            <person name="Portillo T."/>
            <person name="Ochoa-Leyva A."/>
            <person name="Jose M.V."/>
            <person name="Sciutto E."/>
            <person name="Landa A."/>
            <person name="Jimenez L."/>
            <person name="Valdes V."/>
            <person name="Carrero J.C."/>
            <person name="Larralde C."/>
            <person name="Morales-Montor J."/>
            <person name="Limon-Lason J."/>
            <person name="Soberon X."/>
            <person name="Laclette J.P."/>
        </authorList>
    </citation>
    <scope>NUCLEOTIDE SEQUENCE [LARGE SCALE GENOMIC DNA]</scope>
</reference>
<accession>A0A068Y186</accession>
<gene>
    <name evidence="1" type="ORF">EmuJ_000408300</name>
</gene>
<evidence type="ECO:0000313" key="2">
    <source>
        <dbReference type="Proteomes" id="UP000017246"/>
    </source>
</evidence>
<name>A0A068Y186_ECHMU</name>
<evidence type="ECO:0000313" key="1">
    <source>
        <dbReference type="EMBL" id="CDS36863.1"/>
    </source>
</evidence>
<sequence>MSRKRRLTDEKHLPWYIRLAVRSFQSKARTEIVDPRTIMSSALVNYQLRSGFLSPLSAAPMIPFDFPSSCTESDKDILGLSAVGSAVSAPSFTLAFSAKCLAAITSPRLQFALANSDGSCCLDNLLQLEDSYNGLDCALLEYSWITEVQSKRV</sequence>
<protein>
    <submittedName>
        <fullName evidence="1">Uncharacterized protein</fullName>
    </submittedName>
</protein>
<proteinExistence type="predicted"/>
<dbReference type="AlphaFoldDB" id="A0A068Y186"/>
<organism evidence="1 2">
    <name type="scientific">Echinococcus multilocularis</name>
    <name type="common">Fox tapeworm</name>
    <dbReference type="NCBI Taxonomy" id="6211"/>
    <lineage>
        <taxon>Eukaryota</taxon>
        <taxon>Metazoa</taxon>
        <taxon>Spiralia</taxon>
        <taxon>Lophotrochozoa</taxon>
        <taxon>Platyhelminthes</taxon>
        <taxon>Cestoda</taxon>
        <taxon>Eucestoda</taxon>
        <taxon>Cyclophyllidea</taxon>
        <taxon>Taeniidae</taxon>
        <taxon>Echinococcus</taxon>
    </lineage>
</organism>
<reference evidence="1" key="2">
    <citation type="submission" date="2015-11" db="EMBL/GenBank/DDBJ databases">
        <authorList>
            <person name="Zhang Y."/>
            <person name="Guo Z."/>
        </authorList>
    </citation>
    <scope>NUCLEOTIDE SEQUENCE</scope>
</reference>
<keyword evidence="2" id="KW-1185">Reference proteome</keyword>
<dbReference type="EMBL" id="LN901760">
    <property type="protein sequence ID" value="CDS36863.1"/>
    <property type="molecule type" value="Genomic_DNA"/>
</dbReference>
<dbReference type="Proteomes" id="UP000017246">
    <property type="component" value="Unassembled WGS sequence"/>
</dbReference>